<dbReference type="InterPro" id="IPR029052">
    <property type="entry name" value="Metallo-depent_PP-like"/>
</dbReference>
<evidence type="ECO:0000259" key="7">
    <source>
        <dbReference type="Pfam" id="PF00149"/>
    </source>
</evidence>
<evidence type="ECO:0000256" key="4">
    <source>
        <dbReference type="ARBA" id="ARBA00023014"/>
    </source>
</evidence>
<dbReference type="GO" id="GO:0009245">
    <property type="term" value="P:lipid A biosynthetic process"/>
    <property type="evidence" value="ECO:0007669"/>
    <property type="project" value="TreeGrafter"/>
</dbReference>
<evidence type="ECO:0000256" key="2">
    <source>
        <dbReference type="ARBA" id="ARBA00022519"/>
    </source>
</evidence>
<dbReference type="InterPro" id="IPR004843">
    <property type="entry name" value="Calcineurin-like_PHP"/>
</dbReference>
<evidence type="ECO:0000256" key="5">
    <source>
        <dbReference type="ARBA" id="ARBA00023136"/>
    </source>
</evidence>
<gene>
    <name evidence="8" type="ORF">TRIP_B200736</name>
</gene>
<dbReference type="Gene3D" id="3.60.21.10">
    <property type="match status" value="1"/>
</dbReference>
<dbReference type="GO" id="GO:0016020">
    <property type="term" value="C:membrane"/>
    <property type="evidence" value="ECO:0007669"/>
    <property type="project" value="GOC"/>
</dbReference>
<sequence length="435" mass="48534">MCRREEQTMKRRDFLKSMVVGGAAAALAGGGGVASAFWPSSKARAAGKTTLVFISDLHLNVDAPYAWFSEHAPLLVQFFEDLNDREDVSELVILGDMLDDWVLPVEGPPHSLADVLEDNYANGVVPALQALCLNPALDVVYVTGNHDLLSYDPDNKTLIGGVFPGMRIESDAPGLGAYTRDHVIWAEHGHRYSLFNAPDIWSRPGGHLPLGYFISRLAASESFGTGRRVTTPELLRRFLKAPGHALESMQEHSIRAGFRQQESSPIDDAFIQALYTAIYRVMGYRAWDRYRMEGVDGFSRDPLVAAVKWIYGGIFSGWPSRQNIVSSDEALMSDLYLNHVARLLFEMPDSIKDLYPFAPRIILFGHTHRAAFEYRAGDIETLYVNTGTWIDSQPITWVEVEIQDADPGFRSYTVSLWFHGETFPRHSGTLNAAYA</sequence>
<evidence type="ECO:0000256" key="3">
    <source>
        <dbReference type="ARBA" id="ARBA00022723"/>
    </source>
</evidence>
<dbReference type="InterPro" id="IPR006311">
    <property type="entry name" value="TAT_signal"/>
</dbReference>
<protein>
    <submittedName>
        <fullName evidence="8">Putative Metallophosphoesterase</fullName>
    </submittedName>
</protein>
<feature type="domain" description="Calcineurin-like phosphoesterase" evidence="7">
    <location>
        <begin position="50"/>
        <end position="211"/>
    </location>
</feature>
<name>A0A653A3H1_UNCDX</name>
<organism evidence="8">
    <name type="scientific">Uncultured Desulfatiglans sp</name>
    <dbReference type="NCBI Taxonomy" id="1748965"/>
    <lineage>
        <taxon>Bacteria</taxon>
        <taxon>Pseudomonadati</taxon>
        <taxon>Thermodesulfobacteriota</taxon>
        <taxon>Desulfobacteria</taxon>
        <taxon>Desulfatiglandales</taxon>
        <taxon>Desulfatiglandaceae</taxon>
        <taxon>Desulfatiglans</taxon>
        <taxon>environmental samples</taxon>
    </lineage>
</organism>
<keyword evidence="2" id="KW-0997">Cell inner membrane</keyword>
<dbReference type="Pfam" id="PF00149">
    <property type="entry name" value="Metallophos"/>
    <property type="match status" value="1"/>
</dbReference>
<keyword evidence="4" id="KW-0408">Iron</keyword>
<proteinExistence type="predicted"/>
<dbReference type="GO" id="GO:0046872">
    <property type="term" value="F:metal ion binding"/>
    <property type="evidence" value="ECO:0007669"/>
    <property type="project" value="UniProtKB-KW"/>
</dbReference>
<evidence type="ECO:0000256" key="6">
    <source>
        <dbReference type="ARBA" id="ARBA00023211"/>
    </source>
</evidence>
<dbReference type="PANTHER" id="PTHR34990">
    <property type="entry name" value="UDP-2,3-DIACYLGLUCOSAMINE HYDROLASE-RELATED"/>
    <property type="match status" value="1"/>
</dbReference>
<keyword evidence="3" id="KW-0479">Metal-binding</keyword>
<dbReference type="AlphaFoldDB" id="A0A653A3H1"/>
<keyword evidence="5" id="KW-0472">Membrane</keyword>
<keyword evidence="4" id="KW-0411">Iron-sulfur</keyword>
<accession>A0A653A3H1</accession>
<dbReference type="EMBL" id="UPXX01000013">
    <property type="protein sequence ID" value="VBB42596.1"/>
    <property type="molecule type" value="Genomic_DNA"/>
</dbReference>
<keyword evidence="6" id="KW-0464">Manganese</keyword>
<dbReference type="GO" id="GO:0051536">
    <property type="term" value="F:iron-sulfur cluster binding"/>
    <property type="evidence" value="ECO:0007669"/>
    <property type="project" value="UniProtKB-KW"/>
</dbReference>
<dbReference type="PROSITE" id="PS51318">
    <property type="entry name" value="TAT"/>
    <property type="match status" value="1"/>
</dbReference>
<dbReference type="SUPFAM" id="SSF56300">
    <property type="entry name" value="Metallo-dependent phosphatases"/>
    <property type="match status" value="1"/>
</dbReference>
<dbReference type="InterPro" id="IPR043461">
    <property type="entry name" value="LpxH-like"/>
</dbReference>
<evidence type="ECO:0000256" key="1">
    <source>
        <dbReference type="ARBA" id="ARBA00022475"/>
    </source>
</evidence>
<dbReference type="GO" id="GO:0008758">
    <property type="term" value="F:UDP-2,3-diacylglucosamine hydrolase activity"/>
    <property type="evidence" value="ECO:0007669"/>
    <property type="project" value="TreeGrafter"/>
</dbReference>
<evidence type="ECO:0000313" key="8">
    <source>
        <dbReference type="EMBL" id="VBB42596.1"/>
    </source>
</evidence>
<reference evidence="8" key="1">
    <citation type="submission" date="2018-07" db="EMBL/GenBank/DDBJ databases">
        <authorList>
            <consortium name="Genoscope - CEA"/>
            <person name="William W."/>
        </authorList>
    </citation>
    <scope>NUCLEOTIDE SEQUENCE</scope>
    <source>
        <strain evidence="8">IK1</strain>
    </source>
</reference>
<keyword evidence="1" id="KW-1003">Cell membrane</keyword>